<dbReference type="GO" id="GO:0006631">
    <property type="term" value="P:fatty acid metabolic process"/>
    <property type="evidence" value="ECO:0007669"/>
    <property type="project" value="TreeGrafter"/>
</dbReference>
<dbReference type="GO" id="GO:0031956">
    <property type="term" value="F:medium-chain fatty acid-CoA ligase activity"/>
    <property type="evidence" value="ECO:0007669"/>
    <property type="project" value="TreeGrafter"/>
</dbReference>
<proteinExistence type="inferred from homology"/>
<dbReference type="PANTHER" id="PTHR43201">
    <property type="entry name" value="ACYL-COA SYNTHETASE"/>
    <property type="match status" value="1"/>
</dbReference>
<dbReference type="Pfam" id="PF23562">
    <property type="entry name" value="AMP-binding_C_3"/>
    <property type="match status" value="1"/>
</dbReference>
<sequence>MSLRSHLTVLETSASLYSSLPAFRLPQVDAESGQVTQWRPVTYNQFQSDVELFARYWAQTLKTDGIPRRSVVGLWLSGMTYNDVLHIYGMSRAGYVPQLFSLRLPNPTVIFELLCEAGAKALVYDTSFASILSNSPVPTHLALAMDKMDGLDPLPEMPLYRGDQLVFVMHTSGSTSGSPKLVPCNATWLDAIVNKACQIGRPRDTTRQDVCVWMGSMCHIAQQCTLLGSLQHGSCTIQPTKIVFSPEELMDMIVRCHMNRLNQFAGFLASNIRVSRQNPKLLTFLQSLDEISYSGLPLPEDDEAWAYSQGLRLKNVFGSTECGPMLLSIGGKGRNARLLRPLEGVSYGFSPIDPPTPSESAYQSTGRMLELVIFSESRDCPALHMRRADGHFHTGDLFQEVSPGHYISRGRNDDWIKSDNGLRCDTKSIEENVRKTCAHLVEECIVVGSGRSSPTLFVEAASDIDHNKLKKEIIRRTRLFHSRRYLHERITSPDFVIVVPSKSLPRTATKGNIRRKTIFIAFHRIILPHYLLRPCY</sequence>
<organism evidence="3 4">
    <name type="scientific">Piloderma croceum (strain F 1598)</name>
    <dbReference type="NCBI Taxonomy" id="765440"/>
    <lineage>
        <taxon>Eukaryota</taxon>
        <taxon>Fungi</taxon>
        <taxon>Dikarya</taxon>
        <taxon>Basidiomycota</taxon>
        <taxon>Agaricomycotina</taxon>
        <taxon>Agaricomycetes</taxon>
        <taxon>Agaricomycetidae</taxon>
        <taxon>Atheliales</taxon>
        <taxon>Atheliaceae</taxon>
        <taxon>Piloderma</taxon>
    </lineage>
</organism>
<dbReference type="Pfam" id="PF00501">
    <property type="entry name" value="AMP-binding"/>
    <property type="match status" value="1"/>
</dbReference>
<evidence type="ECO:0000259" key="2">
    <source>
        <dbReference type="Pfam" id="PF00501"/>
    </source>
</evidence>
<dbReference type="Proteomes" id="UP000054166">
    <property type="component" value="Unassembled WGS sequence"/>
</dbReference>
<keyword evidence="4" id="KW-1185">Reference proteome</keyword>
<evidence type="ECO:0000313" key="3">
    <source>
        <dbReference type="EMBL" id="KIM85341.1"/>
    </source>
</evidence>
<dbReference type="EMBL" id="KN832985">
    <property type="protein sequence ID" value="KIM85341.1"/>
    <property type="molecule type" value="Genomic_DNA"/>
</dbReference>
<dbReference type="HOGENOM" id="CLU_037349_1_0_1"/>
<name>A0A0C3G3Y5_PILCF</name>
<dbReference type="Gene3D" id="3.40.50.12780">
    <property type="entry name" value="N-terminal domain of ligase-like"/>
    <property type="match status" value="1"/>
</dbReference>
<reference evidence="3 4" key="1">
    <citation type="submission" date="2014-04" db="EMBL/GenBank/DDBJ databases">
        <authorList>
            <consortium name="DOE Joint Genome Institute"/>
            <person name="Kuo A."/>
            <person name="Tarkka M."/>
            <person name="Buscot F."/>
            <person name="Kohler A."/>
            <person name="Nagy L.G."/>
            <person name="Floudas D."/>
            <person name="Copeland A."/>
            <person name="Barry K.W."/>
            <person name="Cichocki N."/>
            <person name="Veneault-Fourrey C."/>
            <person name="LaButti K."/>
            <person name="Lindquist E.A."/>
            <person name="Lipzen A."/>
            <person name="Lundell T."/>
            <person name="Morin E."/>
            <person name="Murat C."/>
            <person name="Sun H."/>
            <person name="Tunlid A."/>
            <person name="Henrissat B."/>
            <person name="Grigoriev I.V."/>
            <person name="Hibbett D.S."/>
            <person name="Martin F."/>
            <person name="Nordberg H.P."/>
            <person name="Cantor M.N."/>
            <person name="Hua S.X."/>
        </authorList>
    </citation>
    <scope>NUCLEOTIDE SEQUENCE [LARGE SCALE GENOMIC DNA]</scope>
    <source>
        <strain evidence="3 4">F 1598</strain>
    </source>
</reference>
<dbReference type="InterPro" id="IPR000873">
    <property type="entry name" value="AMP-dep_synth/lig_dom"/>
</dbReference>
<dbReference type="InterPro" id="IPR042099">
    <property type="entry name" value="ANL_N_sf"/>
</dbReference>
<evidence type="ECO:0000256" key="1">
    <source>
        <dbReference type="ARBA" id="ARBA00006432"/>
    </source>
</evidence>
<dbReference type="STRING" id="765440.A0A0C3G3Y5"/>
<comment type="similarity">
    <text evidence="1">Belongs to the ATP-dependent AMP-binding enzyme family.</text>
</comment>
<gene>
    <name evidence="3" type="ORF">PILCRDRAFT_817344</name>
</gene>
<dbReference type="AlphaFoldDB" id="A0A0C3G3Y5"/>
<protein>
    <recommendedName>
        <fullName evidence="2">AMP-dependent synthetase/ligase domain-containing protein</fullName>
    </recommendedName>
</protein>
<evidence type="ECO:0000313" key="4">
    <source>
        <dbReference type="Proteomes" id="UP000054166"/>
    </source>
</evidence>
<feature type="domain" description="AMP-dependent synthetase/ligase" evidence="2">
    <location>
        <begin position="37"/>
        <end position="327"/>
    </location>
</feature>
<dbReference type="OrthoDB" id="429813at2759"/>
<accession>A0A0C3G3Y5</accession>
<dbReference type="SUPFAM" id="SSF56801">
    <property type="entry name" value="Acetyl-CoA synthetase-like"/>
    <property type="match status" value="1"/>
</dbReference>
<dbReference type="InParanoid" id="A0A0C3G3Y5"/>
<reference evidence="4" key="2">
    <citation type="submission" date="2015-01" db="EMBL/GenBank/DDBJ databases">
        <title>Evolutionary Origins and Diversification of the Mycorrhizal Mutualists.</title>
        <authorList>
            <consortium name="DOE Joint Genome Institute"/>
            <consortium name="Mycorrhizal Genomics Consortium"/>
            <person name="Kohler A."/>
            <person name="Kuo A."/>
            <person name="Nagy L.G."/>
            <person name="Floudas D."/>
            <person name="Copeland A."/>
            <person name="Barry K.W."/>
            <person name="Cichocki N."/>
            <person name="Veneault-Fourrey C."/>
            <person name="LaButti K."/>
            <person name="Lindquist E.A."/>
            <person name="Lipzen A."/>
            <person name="Lundell T."/>
            <person name="Morin E."/>
            <person name="Murat C."/>
            <person name="Riley R."/>
            <person name="Ohm R."/>
            <person name="Sun H."/>
            <person name="Tunlid A."/>
            <person name="Henrissat B."/>
            <person name="Grigoriev I.V."/>
            <person name="Hibbett D.S."/>
            <person name="Martin F."/>
        </authorList>
    </citation>
    <scope>NUCLEOTIDE SEQUENCE [LARGE SCALE GENOMIC DNA]</scope>
    <source>
        <strain evidence="4">F 1598</strain>
    </source>
</reference>
<dbReference type="PANTHER" id="PTHR43201:SF8">
    <property type="entry name" value="ACYL-COA SYNTHETASE FAMILY MEMBER 3"/>
    <property type="match status" value="1"/>
</dbReference>